<dbReference type="OrthoDB" id="5336600at2759"/>
<dbReference type="InterPro" id="IPR036291">
    <property type="entry name" value="NAD(P)-bd_dom_sf"/>
</dbReference>
<dbReference type="Pfam" id="PF00106">
    <property type="entry name" value="adh_short"/>
    <property type="match status" value="1"/>
</dbReference>
<sequence length="236" mass="25008">MSNRIVFILGAGPNIGHHVALAFKSRGYSVAIAARSLRDGRNEEGFLQIQLDLADTSALLNAFSKVKDAFGSPPSVVIYNGASRTVLDQADPLSSINMAQVSRDMTINAISPLIAAKCAVAGFGELPASSSKTFIHTGNQLNVLPRPPVLVFGMGKSAIANAIVALTKAYGVRGYRFYFTDERQKDGAAAELGRDGPAHGALYVELAESSAQGPPLYTFVKGEGYKDFGEIDRSLA</sequence>
<dbReference type="AlphaFoldDB" id="A0A6A6HNK9"/>
<dbReference type="EMBL" id="ML991773">
    <property type="protein sequence ID" value="KAF2239123.1"/>
    <property type="molecule type" value="Genomic_DNA"/>
</dbReference>
<evidence type="ECO:0000256" key="2">
    <source>
        <dbReference type="ARBA" id="ARBA00023002"/>
    </source>
</evidence>
<dbReference type="PANTHER" id="PTHR43669:SF4">
    <property type="entry name" value="SHORT-CHAIN DEHYDROGENASE"/>
    <property type="match status" value="1"/>
</dbReference>
<keyword evidence="4" id="KW-1185">Reference proteome</keyword>
<evidence type="ECO:0000256" key="1">
    <source>
        <dbReference type="ARBA" id="ARBA00006484"/>
    </source>
</evidence>
<evidence type="ECO:0000313" key="3">
    <source>
        <dbReference type="EMBL" id="KAF2239123.1"/>
    </source>
</evidence>
<evidence type="ECO:0000313" key="4">
    <source>
        <dbReference type="Proteomes" id="UP000800092"/>
    </source>
</evidence>
<dbReference type="InterPro" id="IPR002347">
    <property type="entry name" value="SDR_fam"/>
</dbReference>
<comment type="similarity">
    <text evidence="1">Belongs to the short-chain dehydrogenases/reductases (SDR) family.</text>
</comment>
<name>A0A6A6HNK9_VIRVR</name>
<gene>
    <name evidence="3" type="ORF">EV356DRAFT_556974</name>
</gene>
<dbReference type="Gene3D" id="3.40.50.720">
    <property type="entry name" value="NAD(P)-binding Rossmann-like Domain"/>
    <property type="match status" value="1"/>
</dbReference>
<proteinExistence type="inferred from homology"/>
<organism evidence="3 4">
    <name type="scientific">Viridothelium virens</name>
    <name type="common">Speckled blister lichen</name>
    <name type="synonym">Trypethelium virens</name>
    <dbReference type="NCBI Taxonomy" id="1048519"/>
    <lineage>
        <taxon>Eukaryota</taxon>
        <taxon>Fungi</taxon>
        <taxon>Dikarya</taxon>
        <taxon>Ascomycota</taxon>
        <taxon>Pezizomycotina</taxon>
        <taxon>Dothideomycetes</taxon>
        <taxon>Dothideomycetes incertae sedis</taxon>
        <taxon>Trypetheliales</taxon>
        <taxon>Trypetheliaceae</taxon>
        <taxon>Viridothelium</taxon>
    </lineage>
</organism>
<dbReference type="SUPFAM" id="SSF51735">
    <property type="entry name" value="NAD(P)-binding Rossmann-fold domains"/>
    <property type="match status" value="1"/>
</dbReference>
<keyword evidence="2" id="KW-0560">Oxidoreductase</keyword>
<dbReference type="GO" id="GO:0016491">
    <property type="term" value="F:oxidoreductase activity"/>
    <property type="evidence" value="ECO:0007669"/>
    <property type="project" value="UniProtKB-KW"/>
</dbReference>
<reference evidence="3" key="1">
    <citation type="journal article" date="2020" name="Stud. Mycol.">
        <title>101 Dothideomycetes genomes: a test case for predicting lifestyles and emergence of pathogens.</title>
        <authorList>
            <person name="Haridas S."/>
            <person name="Albert R."/>
            <person name="Binder M."/>
            <person name="Bloem J."/>
            <person name="Labutti K."/>
            <person name="Salamov A."/>
            <person name="Andreopoulos B."/>
            <person name="Baker S."/>
            <person name="Barry K."/>
            <person name="Bills G."/>
            <person name="Bluhm B."/>
            <person name="Cannon C."/>
            <person name="Castanera R."/>
            <person name="Culley D."/>
            <person name="Daum C."/>
            <person name="Ezra D."/>
            <person name="Gonzalez J."/>
            <person name="Henrissat B."/>
            <person name="Kuo A."/>
            <person name="Liang C."/>
            <person name="Lipzen A."/>
            <person name="Lutzoni F."/>
            <person name="Magnuson J."/>
            <person name="Mondo S."/>
            <person name="Nolan M."/>
            <person name="Ohm R."/>
            <person name="Pangilinan J."/>
            <person name="Park H.-J."/>
            <person name="Ramirez L."/>
            <person name="Alfaro M."/>
            <person name="Sun H."/>
            <person name="Tritt A."/>
            <person name="Yoshinaga Y."/>
            <person name="Zwiers L.-H."/>
            <person name="Turgeon B."/>
            <person name="Goodwin S."/>
            <person name="Spatafora J."/>
            <person name="Crous P."/>
            <person name="Grigoriev I."/>
        </authorList>
    </citation>
    <scope>NUCLEOTIDE SEQUENCE</scope>
    <source>
        <strain evidence="3">Tuck. ex Michener</strain>
    </source>
</reference>
<accession>A0A6A6HNK9</accession>
<dbReference type="PANTHER" id="PTHR43669">
    <property type="entry name" value="5-KETO-D-GLUCONATE 5-REDUCTASE"/>
    <property type="match status" value="1"/>
</dbReference>
<dbReference type="Proteomes" id="UP000800092">
    <property type="component" value="Unassembled WGS sequence"/>
</dbReference>
<protein>
    <submittedName>
        <fullName evidence="3">NAD(P)-binding protein</fullName>
    </submittedName>
</protein>